<name>A0ABW0K710_9BACL</name>
<dbReference type="Proteomes" id="UP001596044">
    <property type="component" value="Unassembled WGS sequence"/>
</dbReference>
<gene>
    <name evidence="1" type="ORF">ACFPOG_12200</name>
</gene>
<reference evidence="2" key="1">
    <citation type="journal article" date="2019" name="Int. J. Syst. Evol. Microbiol.">
        <title>The Global Catalogue of Microorganisms (GCM) 10K type strain sequencing project: providing services to taxonomists for standard genome sequencing and annotation.</title>
        <authorList>
            <consortium name="The Broad Institute Genomics Platform"/>
            <consortium name="The Broad Institute Genome Sequencing Center for Infectious Disease"/>
            <person name="Wu L."/>
            <person name="Ma J."/>
        </authorList>
    </citation>
    <scope>NUCLEOTIDE SEQUENCE [LARGE SCALE GENOMIC DNA]</scope>
    <source>
        <strain evidence="2">KACC 11904</strain>
    </source>
</reference>
<evidence type="ECO:0000313" key="2">
    <source>
        <dbReference type="Proteomes" id="UP001596044"/>
    </source>
</evidence>
<sequence length="99" mass="10961">MSRPRNDRYGIIGYRSTSSLAGPDKQRWATSNSILSAGSENIELKIDLVTMLVQAAGFDINKDELRGKIFEVAYSQGQINHEIQVGNTKLMISPYKGLS</sequence>
<protein>
    <submittedName>
        <fullName evidence="1">Uncharacterized protein</fullName>
    </submittedName>
</protein>
<keyword evidence="2" id="KW-1185">Reference proteome</keyword>
<comment type="caution">
    <text evidence="1">The sequence shown here is derived from an EMBL/GenBank/DDBJ whole genome shotgun (WGS) entry which is preliminary data.</text>
</comment>
<evidence type="ECO:0000313" key="1">
    <source>
        <dbReference type="EMBL" id="MFC5449029.1"/>
    </source>
</evidence>
<accession>A0ABW0K710</accession>
<proteinExistence type="predicted"/>
<organism evidence="1 2">
    <name type="scientific">Paenibacillus aestuarii</name>
    <dbReference type="NCBI Taxonomy" id="516965"/>
    <lineage>
        <taxon>Bacteria</taxon>
        <taxon>Bacillati</taxon>
        <taxon>Bacillota</taxon>
        <taxon>Bacilli</taxon>
        <taxon>Bacillales</taxon>
        <taxon>Paenibacillaceae</taxon>
        <taxon>Paenibacillus</taxon>
    </lineage>
</organism>
<dbReference type="RefSeq" id="WP_270884656.1">
    <property type="nucleotide sequence ID" value="NZ_JAQFVF010000075.1"/>
</dbReference>
<dbReference type="EMBL" id="JBHSMJ010000014">
    <property type="protein sequence ID" value="MFC5449029.1"/>
    <property type="molecule type" value="Genomic_DNA"/>
</dbReference>